<dbReference type="InterPro" id="IPR019185">
    <property type="entry name" value="Integral_membrane_SYS1-rel"/>
</dbReference>
<keyword evidence="8 9" id="KW-0472">Membrane</keyword>
<evidence type="ECO:0000256" key="5">
    <source>
        <dbReference type="ARBA" id="ARBA00022927"/>
    </source>
</evidence>
<dbReference type="GO" id="GO:0005829">
    <property type="term" value="C:cytosol"/>
    <property type="evidence" value="ECO:0007669"/>
    <property type="project" value="GOC"/>
</dbReference>
<dbReference type="GO" id="GO:0005802">
    <property type="term" value="C:trans-Golgi network"/>
    <property type="evidence" value="ECO:0007669"/>
    <property type="project" value="TreeGrafter"/>
</dbReference>
<comment type="similarity">
    <text evidence="2">Belongs to the SYS1 family.</text>
</comment>
<accession>A0AAV8V4R9</accession>
<keyword evidence="7" id="KW-0333">Golgi apparatus</keyword>
<protein>
    <recommendedName>
        <fullName evidence="12">Protein SYS1 homolog</fullName>
    </recommendedName>
</protein>
<feature type="transmembrane region" description="Helical" evidence="9">
    <location>
        <begin position="12"/>
        <end position="39"/>
    </location>
</feature>
<keyword evidence="3" id="KW-0813">Transport</keyword>
<evidence type="ECO:0000256" key="7">
    <source>
        <dbReference type="ARBA" id="ARBA00023034"/>
    </source>
</evidence>
<dbReference type="AlphaFoldDB" id="A0AAV8V4R9"/>
<keyword evidence="11" id="KW-1185">Reference proteome</keyword>
<evidence type="ECO:0000256" key="2">
    <source>
        <dbReference type="ARBA" id="ARBA00008160"/>
    </source>
</evidence>
<evidence type="ECO:0000256" key="3">
    <source>
        <dbReference type="ARBA" id="ARBA00022448"/>
    </source>
</evidence>
<dbReference type="GO" id="GO:0034067">
    <property type="term" value="P:protein localization to Golgi apparatus"/>
    <property type="evidence" value="ECO:0007669"/>
    <property type="project" value="TreeGrafter"/>
</dbReference>
<organism evidence="10 11">
    <name type="scientific">Rhodosorus marinus</name>
    <dbReference type="NCBI Taxonomy" id="101924"/>
    <lineage>
        <taxon>Eukaryota</taxon>
        <taxon>Rhodophyta</taxon>
        <taxon>Stylonematophyceae</taxon>
        <taxon>Stylonematales</taxon>
        <taxon>Stylonemataceae</taxon>
        <taxon>Rhodosorus</taxon>
    </lineage>
</organism>
<evidence type="ECO:0000256" key="6">
    <source>
        <dbReference type="ARBA" id="ARBA00022989"/>
    </source>
</evidence>
<evidence type="ECO:0000256" key="8">
    <source>
        <dbReference type="ARBA" id="ARBA00023136"/>
    </source>
</evidence>
<reference evidence="10 11" key="1">
    <citation type="journal article" date="2023" name="Nat. Commun.">
        <title>Origin of minicircular mitochondrial genomes in red algae.</title>
        <authorList>
            <person name="Lee Y."/>
            <person name="Cho C.H."/>
            <person name="Lee Y.M."/>
            <person name="Park S.I."/>
            <person name="Yang J.H."/>
            <person name="West J.A."/>
            <person name="Bhattacharya D."/>
            <person name="Yoon H.S."/>
        </authorList>
    </citation>
    <scope>NUCLEOTIDE SEQUENCE [LARGE SCALE GENOMIC DNA]</scope>
    <source>
        <strain evidence="10 11">CCMP1338</strain>
        <tissue evidence="10">Whole cell</tissue>
    </source>
</reference>
<keyword evidence="6 9" id="KW-1133">Transmembrane helix</keyword>
<sequence>MAVGVFYGREVFNPWLIGFQILLMQTVFYSGYVFVLLIADRVTASHANIVHQMFRYDYFNLHGTTGFVTCLGMFVSTIVFVTFGLVYIIGRAKKCLDFVGTLFLIHFLLCWFYYGFPARFLWWLVNATSMGAATLLSEFLCLRLELREIPLSGVPVELSSVTSQV</sequence>
<comment type="caution">
    <text evidence="10">The sequence shown here is derived from an EMBL/GenBank/DDBJ whole genome shotgun (WGS) entry which is preliminary data.</text>
</comment>
<evidence type="ECO:0000256" key="4">
    <source>
        <dbReference type="ARBA" id="ARBA00022692"/>
    </source>
</evidence>
<evidence type="ECO:0000313" key="11">
    <source>
        <dbReference type="Proteomes" id="UP001157974"/>
    </source>
</evidence>
<dbReference type="PANTHER" id="PTHR12952:SF0">
    <property type="entry name" value="PROTEIN SYS1 HOMOLOG"/>
    <property type="match status" value="1"/>
</dbReference>
<dbReference type="GO" id="GO:0043001">
    <property type="term" value="P:Golgi to plasma membrane protein transport"/>
    <property type="evidence" value="ECO:0007669"/>
    <property type="project" value="TreeGrafter"/>
</dbReference>
<gene>
    <name evidence="10" type="ORF">NDN08_005765</name>
</gene>
<keyword evidence="4 9" id="KW-0812">Transmembrane</keyword>
<dbReference type="PANTHER" id="PTHR12952">
    <property type="entry name" value="SYS1"/>
    <property type="match status" value="1"/>
</dbReference>
<name>A0AAV8V4R9_9RHOD</name>
<proteinExistence type="inferred from homology"/>
<dbReference type="GO" id="GO:0000139">
    <property type="term" value="C:Golgi membrane"/>
    <property type="evidence" value="ECO:0007669"/>
    <property type="project" value="UniProtKB-SubCell"/>
</dbReference>
<evidence type="ECO:0000256" key="1">
    <source>
        <dbReference type="ARBA" id="ARBA00004653"/>
    </source>
</evidence>
<comment type="subcellular location">
    <subcellularLocation>
        <location evidence="1">Golgi apparatus membrane</location>
        <topology evidence="1">Multi-pass membrane protein</topology>
    </subcellularLocation>
</comment>
<dbReference type="Pfam" id="PF09801">
    <property type="entry name" value="SYS1"/>
    <property type="match status" value="1"/>
</dbReference>
<evidence type="ECO:0008006" key="12">
    <source>
        <dbReference type="Google" id="ProtNLM"/>
    </source>
</evidence>
<feature type="transmembrane region" description="Helical" evidence="9">
    <location>
        <begin position="59"/>
        <end position="88"/>
    </location>
</feature>
<dbReference type="GO" id="GO:0006895">
    <property type="term" value="P:Golgi to endosome transport"/>
    <property type="evidence" value="ECO:0007669"/>
    <property type="project" value="TreeGrafter"/>
</dbReference>
<dbReference type="Proteomes" id="UP001157974">
    <property type="component" value="Unassembled WGS sequence"/>
</dbReference>
<evidence type="ECO:0000313" key="10">
    <source>
        <dbReference type="EMBL" id="KAJ8909068.1"/>
    </source>
</evidence>
<dbReference type="EMBL" id="JAMWBK010000001">
    <property type="protein sequence ID" value="KAJ8909068.1"/>
    <property type="molecule type" value="Genomic_DNA"/>
</dbReference>
<keyword evidence="5" id="KW-0653">Protein transport</keyword>
<evidence type="ECO:0000256" key="9">
    <source>
        <dbReference type="SAM" id="Phobius"/>
    </source>
</evidence>